<keyword evidence="6" id="KW-0808">Transferase</keyword>
<proteinExistence type="predicted"/>
<evidence type="ECO:0000256" key="7">
    <source>
        <dbReference type="ARBA" id="ARBA00022737"/>
    </source>
</evidence>
<evidence type="ECO:0000259" key="8">
    <source>
        <dbReference type="PROSITE" id="PS51177"/>
    </source>
</evidence>
<evidence type="ECO:0000256" key="4">
    <source>
        <dbReference type="ARBA" id="ARBA00013950"/>
    </source>
</evidence>
<feature type="non-terminal residue" evidence="9">
    <location>
        <position position="1"/>
    </location>
</feature>
<evidence type="ECO:0000256" key="1">
    <source>
        <dbReference type="ARBA" id="ARBA00002803"/>
    </source>
</evidence>
<feature type="domain" description="Lumazine-binding" evidence="8">
    <location>
        <begin position="1"/>
        <end position="59"/>
    </location>
</feature>
<dbReference type="NCBIfam" id="NF006767">
    <property type="entry name" value="PRK09289.1"/>
    <property type="match status" value="1"/>
</dbReference>
<organism evidence="9">
    <name type="scientific">marine sediment metagenome</name>
    <dbReference type="NCBI Taxonomy" id="412755"/>
    <lineage>
        <taxon>unclassified sequences</taxon>
        <taxon>metagenomes</taxon>
        <taxon>ecological metagenomes</taxon>
    </lineage>
</organism>
<dbReference type="CDD" id="cd00402">
    <property type="entry name" value="Riboflavin_synthase_like"/>
    <property type="match status" value="1"/>
</dbReference>
<dbReference type="AlphaFoldDB" id="X1T6B4"/>
<dbReference type="PROSITE" id="PS51177">
    <property type="entry name" value="LUMAZINE_BIND"/>
    <property type="match status" value="2"/>
</dbReference>
<dbReference type="PANTHER" id="PTHR21098:SF0">
    <property type="entry name" value="RIBOFLAVIN SYNTHASE"/>
    <property type="match status" value="1"/>
</dbReference>
<comment type="pathway">
    <text evidence="2">Cofactor biosynthesis; riboflavin biosynthesis; riboflavin from 2-hydroxy-3-oxobutyl phosphate and 5-amino-6-(D-ribitylamino)uracil: step 2/2.</text>
</comment>
<dbReference type="EC" id="2.5.1.9" evidence="3"/>
<comment type="function">
    <text evidence="1">Catalyzes the dismutation of two molecules of 6,7-dimethyl-8-ribityllumazine, resulting in the formation of riboflavin and 5-amino-6-(D-ribitylamino)uracil.</text>
</comment>
<accession>X1T6B4</accession>
<protein>
    <recommendedName>
        <fullName evidence="4">Riboflavin synthase</fullName>
        <ecNumber evidence="3">2.5.1.9</ecNumber>
    </recommendedName>
</protein>
<gene>
    <name evidence="9" type="ORF">S12H4_27925</name>
</gene>
<dbReference type="InterPro" id="IPR026017">
    <property type="entry name" value="Lumazine-bd_dom"/>
</dbReference>
<dbReference type="InterPro" id="IPR001783">
    <property type="entry name" value="Lumazine-bd"/>
</dbReference>
<dbReference type="Gene3D" id="2.40.30.20">
    <property type="match status" value="2"/>
</dbReference>
<dbReference type="GO" id="GO:0004746">
    <property type="term" value="F:riboflavin synthase activity"/>
    <property type="evidence" value="ECO:0007669"/>
    <property type="project" value="UniProtKB-EC"/>
</dbReference>
<evidence type="ECO:0000256" key="6">
    <source>
        <dbReference type="ARBA" id="ARBA00022679"/>
    </source>
</evidence>
<dbReference type="InterPro" id="IPR017938">
    <property type="entry name" value="Riboflavin_synthase-like_b-brl"/>
</dbReference>
<evidence type="ECO:0000313" key="9">
    <source>
        <dbReference type="EMBL" id="GAJ00893.1"/>
    </source>
</evidence>
<dbReference type="PIRSF" id="PIRSF000498">
    <property type="entry name" value="Riboflavin_syn_A"/>
    <property type="match status" value="1"/>
</dbReference>
<dbReference type="SUPFAM" id="SSF63380">
    <property type="entry name" value="Riboflavin synthase domain-like"/>
    <property type="match status" value="2"/>
</dbReference>
<dbReference type="Pfam" id="PF00677">
    <property type="entry name" value="Lum_binding"/>
    <property type="match status" value="2"/>
</dbReference>
<feature type="domain" description="Lumazine-binding" evidence="8">
    <location>
        <begin position="60"/>
        <end position="156"/>
    </location>
</feature>
<dbReference type="PANTHER" id="PTHR21098">
    <property type="entry name" value="RIBOFLAVIN SYNTHASE ALPHA CHAIN"/>
    <property type="match status" value="1"/>
</dbReference>
<evidence type="ECO:0000256" key="5">
    <source>
        <dbReference type="ARBA" id="ARBA00022619"/>
    </source>
</evidence>
<dbReference type="InterPro" id="IPR023366">
    <property type="entry name" value="ATP_synth_asu-like_sf"/>
</dbReference>
<dbReference type="GO" id="GO:0009231">
    <property type="term" value="P:riboflavin biosynthetic process"/>
    <property type="evidence" value="ECO:0007669"/>
    <property type="project" value="UniProtKB-KW"/>
</dbReference>
<reference evidence="9" key="1">
    <citation type="journal article" date="2014" name="Front. Microbiol.">
        <title>High frequency of phylogenetically diverse reductive dehalogenase-homologous genes in deep subseafloor sedimentary metagenomes.</title>
        <authorList>
            <person name="Kawai M."/>
            <person name="Futagami T."/>
            <person name="Toyoda A."/>
            <person name="Takaki Y."/>
            <person name="Nishi S."/>
            <person name="Hori S."/>
            <person name="Arai W."/>
            <person name="Tsubouchi T."/>
            <person name="Morono Y."/>
            <person name="Uchiyama I."/>
            <person name="Ito T."/>
            <person name="Fujiyama A."/>
            <person name="Inagaki F."/>
            <person name="Takami H."/>
        </authorList>
    </citation>
    <scope>NUCLEOTIDE SEQUENCE</scope>
    <source>
        <strain evidence="9">Expedition CK06-06</strain>
    </source>
</reference>
<evidence type="ECO:0000256" key="3">
    <source>
        <dbReference type="ARBA" id="ARBA00012827"/>
    </source>
</evidence>
<evidence type="ECO:0000256" key="2">
    <source>
        <dbReference type="ARBA" id="ARBA00004887"/>
    </source>
</evidence>
<dbReference type="EMBL" id="BARW01015976">
    <property type="protein sequence ID" value="GAJ00893.1"/>
    <property type="molecule type" value="Genomic_DNA"/>
</dbReference>
<dbReference type="FunFam" id="2.40.30.20:FF:000004">
    <property type="entry name" value="Riboflavin synthase, alpha subunit"/>
    <property type="match status" value="1"/>
</dbReference>
<comment type="caution">
    <text evidence="9">The sequence shown here is derived from an EMBL/GenBank/DDBJ whole genome shotgun (WGS) entry which is preliminary data.</text>
</comment>
<dbReference type="NCBIfam" id="TIGR00187">
    <property type="entry name" value="ribE"/>
    <property type="match status" value="1"/>
</dbReference>
<keyword evidence="5" id="KW-0686">Riboflavin biosynthesis</keyword>
<sequence>GGSIAVNGVCLTITSFNTNTFSIDIMRETKERTNLGLLSIGDRVNLEMSLTLGGQLGGHLVQGHVDATGRVASVSRDGEAMLIRFEAPFEVMRYIVEKGFVAVDGVSLTVMTKDTSSFWVSVVDYTRTHTTLGDRQVGDMVNLEVDIIAKYVEQLSQPHLTGITTNFLQEHGFL</sequence>
<name>X1T6B4_9ZZZZ</name>
<keyword evidence="7" id="KW-0677">Repeat</keyword>